<dbReference type="EMBL" id="JANBVO010000021">
    <property type="protein sequence ID" value="KAJ9142654.1"/>
    <property type="molecule type" value="Genomic_DNA"/>
</dbReference>
<evidence type="ECO:0000313" key="3">
    <source>
        <dbReference type="EMBL" id="KAJ9142654.1"/>
    </source>
</evidence>
<dbReference type="Proteomes" id="UP001174694">
    <property type="component" value="Unassembled WGS sequence"/>
</dbReference>
<dbReference type="GO" id="GO:0000145">
    <property type="term" value="C:exocyst"/>
    <property type="evidence" value="ECO:0007669"/>
    <property type="project" value="TreeGrafter"/>
</dbReference>
<dbReference type="Pfam" id="PF07393">
    <property type="entry name" value="Sec10_HB"/>
    <property type="match status" value="1"/>
</dbReference>
<comment type="caution">
    <text evidence="3">The sequence shown here is derived from an EMBL/GenBank/DDBJ whole genome shotgun (WGS) entry which is preliminary data.</text>
</comment>
<evidence type="ECO:0000259" key="2">
    <source>
        <dbReference type="PROSITE" id="PS50181"/>
    </source>
</evidence>
<dbReference type="Pfam" id="PF12937">
    <property type="entry name" value="F-box-like"/>
    <property type="match status" value="1"/>
</dbReference>
<evidence type="ECO:0000313" key="4">
    <source>
        <dbReference type="Proteomes" id="UP001174694"/>
    </source>
</evidence>
<dbReference type="SUPFAM" id="SSF81383">
    <property type="entry name" value="F-box domain"/>
    <property type="match status" value="1"/>
</dbReference>
<accession>A0AA38RMH0</accession>
<dbReference type="SMART" id="SM00256">
    <property type="entry name" value="FBOX"/>
    <property type="match status" value="1"/>
</dbReference>
<feature type="region of interest" description="Disordered" evidence="1">
    <location>
        <begin position="132"/>
        <end position="156"/>
    </location>
</feature>
<reference evidence="3" key="1">
    <citation type="submission" date="2022-07" db="EMBL/GenBank/DDBJ databases">
        <title>Fungi with potential for degradation of polypropylene.</title>
        <authorList>
            <person name="Gostincar C."/>
        </authorList>
    </citation>
    <scope>NUCLEOTIDE SEQUENCE</scope>
    <source>
        <strain evidence="3">EXF-13308</strain>
    </source>
</reference>
<dbReference type="PROSITE" id="PS50181">
    <property type="entry name" value="FBOX"/>
    <property type="match status" value="1"/>
</dbReference>
<dbReference type="PANTHER" id="PTHR12100">
    <property type="entry name" value="SEC10"/>
    <property type="match status" value="1"/>
</dbReference>
<protein>
    <submittedName>
        <fullName evidence="3">F-box protein pof6</fullName>
    </submittedName>
</protein>
<feature type="region of interest" description="Disordered" evidence="1">
    <location>
        <begin position="97"/>
        <end position="120"/>
    </location>
</feature>
<sequence length="935" mass="104450">MSNFKRAPPGVPTILSTLQATEMIDSKPVLPAEILVAILDYLPVSDQLRFARTSRRMREMVYDDTRWVARLKSMGCWNEAEARRRFEDALKQRRREAAERSAAATSAVGPELGRQVGSQRATGTTTLFDAAAEQERQRQLQEQQQQKQQQQRRSLGDGVVAMRDGFETMSIGAHAPAKDPFQDAEALLDVLKNAKSIRGQARQEYGKIYGALGPFYFDLVRARSHADPILFKVFRDPERQARMLSNLRIFAHSDWAAGWAQRAEKLASMAGVFEGAVLREFEQGYEFWDVDGRMRRYAHVLDLLGSGAAGVDLFVQKHPLFSDKEVLANSMDCLNQASGDGITLEPSREFFEILARKVNEQAGIIERIFPDPAKVFWAFVDKVREEVIVEYVTPLFDETHERNPESYLKAVSGLFEQCLQFLRALHAPKCSPEEKEEKIKGVALRVFEPHLDLYLQEELDFFTKHAEQEVQRWEKQLSEQEASVESFYMGSFNRQVDKKDFLSSFKKVVMMPVTVLPSLPGQLLTSPFGAAKPATQPSTPNGTGLHPMSPNPSRPQTPGLAPGHERKASPLPEKAPTDELAAKAALMASRLEGIKTLFSIEVALNLVHAAKTSLGRAAVFISLGGQAGEEAREQSAAIFVVLLRILGNGHIKPGFDRAVDHLSHYKARDVTDHSAEGVAPLVTFIELVNVGDLISQMIDVFYEQQLAGPRIADRNDFLDPAGLAKKKFEQMLDESVAAGLNKGIDVLMDEVEYICATTQLPTDYNPVAAAGETSGAGPAVADLGPTPTAQRVVELVRSHTSMLVGSTDKSMLDVFNGEVGLRLFTAVCKHLKRQRVSTEGAIKLIADMNLYFEYVRTLKNNDLLDYFKALRELSQIYLIDPRHAREMAVIIADGDRFGGIFRAEEVYEFAERRADWYQVKREVERAMYGLECCLM</sequence>
<feature type="compositionally biased region" description="Low complexity" evidence="1">
    <location>
        <begin position="140"/>
        <end position="153"/>
    </location>
</feature>
<dbReference type="GO" id="GO:0006887">
    <property type="term" value="P:exocytosis"/>
    <property type="evidence" value="ECO:0007669"/>
    <property type="project" value="TreeGrafter"/>
</dbReference>
<keyword evidence="4" id="KW-1185">Reference proteome</keyword>
<gene>
    <name evidence="3" type="ORF">NKR23_g7117</name>
</gene>
<dbReference type="GO" id="GO:0006893">
    <property type="term" value="P:Golgi to plasma membrane transport"/>
    <property type="evidence" value="ECO:0007669"/>
    <property type="project" value="TreeGrafter"/>
</dbReference>
<dbReference type="AlphaFoldDB" id="A0AA38RMH0"/>
<dbReference type="InterPro" id="IPR048627">
    <property type="entry name" value="Sec10_HB"/>
</dbReference>
<feature type="region of interest" description="Disordered" evidence="1">
    <location>
        <begin position="527"/>
        <end position="575"/>
    </location>
</feature>
<dbReference type="InterPro" id="IPR001810">
    <property type="entry name" value="F-box_dom"/>
</dbReference>
<dbReference type="InterPro" id="IPR009976">
    <property type="entry name" value="Sec10-like"/>
</dbReference>
<dbReference type="InterPro" id="IPR036047">
    <property type="entry name" value="F-box-like_dom_sf"/>
</dbReference>
<dbReference type="Gene3D" id="1.20.1280.50">
    <property type="match status" value="1"/>
</dbReference>
<dbReference type="PANTHER" id="PTHR12100:SF1">
    <property type="entry name" value="RECYCLIN-1"/>
    <property type="match status" value="1"/>
</dbReference>
<proteinExistence type="predicted"/>
<evidence type="ECO:0000256" key="1">
    <source>
        <dbReference type="SAM" id="MobiDB-lite"/>
    </source>
</evidence>
<name>A0AA38RMH0_9PEZI</name>
<feature type="domain" description="F-box" evidence="2">
    <location>
        <begin position="24"/>
        <end position="70"/>
    </location>
</feature>
<organism evidence="3 4">
    <name type="scientific">Pleurostoma richardsiae</name>
    <dbReference type="NCBI Taxonomy" id="41990"/>
    <lineage>
        <taxon>Eukaryota</taxon>
        <taxon>Fungi</taxon>
        <taxon>Dikarya</taxon>
        <taxon>Ascomycota</taxon>
        <taxon>Pezizomycotina</taxon>
        <taxon>Sordariomycetes</taxon>
        <taxon>Sordariomycetidae</taxon>
        <taxon>Calosphaeriales</taxon>
        <taxon>Pleurostomataceae</taxon>
        <taxon>Pleurostoma</taxon>
    </lineage>
</organism>